<dbReference type="AlphaFoldDB" id="A0A3M6UIF6"/>
<evidence type="ECO:0000313" key="1">
    <source>
        <dbReference type="EMBL" id="RMX53441.1"/>
    </source>
</evidence>
<dbReference type="Proteomes" id="UP000275408">
    <property type="component" value="Unassembled WGS sequence"/>
</dbReference>
<gene>
    <name evidence="1" type="ORF">pdam_00025411</name>
</gene>
<comment type="caution">
    <text evidence="1">The sequence shown here is derived from an EMBL/GenBank/DDBJ whole genome shotgun (WGS) entry which is preliminary data.</text>
</comment>
<proteinExistence type="predicted"/>
<accession>A0A3M6UIF6</accession>
<organism evidence="1 2">
    <name type="scientific">Pocillopora damicornis</name>
    <name type="common">Cauliflower coral</name>
    <name type="synonym">Millepora damicornis</name>
    <dbReference type="NCBI Taxonomy" id="46731"/>
    <lineage>
        <taxon>Eukaryota</taxon>
        <taxon>Metazoa</taxon>
        <taxon>Cnidaria</taxon>
        <taxon>Anthozoa</taxon>
        <taxon>Hexacorallia</taxon>
        <taxon>Scleractinia</taxon>
        <taxon>Astrocoeniina</taxon>
        <taxon>Pocilloporidae</taxon>
        <taxon>Pocillopora</taxon>
    </lineage>
</organism>
<sequence length="85" mass="10388">MFVLFWYTQPKRIWKIMKKWLLKIKETRKADGNLHSSNEVDRDRERRKKIEGTLKIKRGERYFLVTTELEEKEFDLSKVNKSVAE</sequence>
<reference evidence="1 2" key="1">
    <citation type="journal article" date="2018" name="Sci. Rep.">
        <title>Comparative analysis of the Pocillopora damicornis genome highlights role of immune system in coral evolution.</title>
        <authorList>
            <person name="Cunning R."/>
            <person name="Bay R.A."/>
            <person name="Gillette P."/>
            <person name="Baker A.C."/>
            <person name="Traylor-Knowles N."/>
        </authorList>
    </citation>
    <scope>NUCLEOTIDE SEQUENCE [LARGE SCALE GENOMIC DNA]</scope>
    <source>
        <strain evidence="1">RSMAS</strain>
        <tissue evidence="1">Whole animal</tissue>
    </source>
</reference>
<keyword evidence="2" id="KW-1185">Reference proteome</keyword>
<dbReference type="EMBL" id="RCHS01001434">
    <property type="protein sequence ID" value="RMX53441.1"/>
    <property type="molecule type" value="Genomic_DNA"/>
</dbReference>
<evidence type="ECO:0000313" key="2">
    <source>
        <dbReference type="Proteomes" id="UP000275408"/>
    </source>
</evidence>
<protein>
    <submittedName>
        <fullName evidence="1">Uncharacterized protein</fullName>
    </submittedName>
</protein>
<name>A0A3M6UIF6_POCDA</name>